<reference evidence="2" key="1">
    <citation type="journal article" date="2022" name="Cell">
        <title>Design, construction, and in vivo augmentation of a complex gut microbiome.</title>
        <authorList>
            <person name="Cheng A.G."/>
            <person name="Ho P.Y."/>
            <person name="Aranda-Diaz A."/>
            <person name="Jain S."/>
            <person name="Yu F.B."/>
            <person name="Meng X."/>
            <person name="Wang M."/>
            <person name="Iakiviak M."/>
            <person name="Nagashima K."/>
            <person name="Zhao A."/>
            <person name="Murugkar P."/>
            <person name="Patil A."/>
            <person name="Atabakhsh K."/>
            <person name="Weakley A."/>
            <person name="Yan J."/>
            <person name="Brumbaugh A.R."/>
            <person name="Higginbottom S."/>
            <person name="Dimas A."/>
            <person name="Shiver A.L."/>
            <person name="Deutschbauer A."/>
            <person name="Neff N."/>
            <person name="Sonnenburg J.L."/>
            <person name="Huang K.C."/>
            <person name="Fischbach M.A."/>
        </authorList>
    </citation>
    <scope>NUCLEOTIDE SEQUENCE</scope>
    <source>
        <strain evidence="2">DSM 19829</strain>
    </source>
</reference>
<name>A0ABY5VE99_9FIRM</name>
<organism evidence="2 3">
    <name type="scientific">Ruminococcus gauvreauii</name>
    <dbReference type="NCBI Taxonomy" id="438033"/>
    <lineage>
        <taxon>Bacteria</taxon>
        <taxon>Bacillati</taxon>
        <taxon>Bacillota</taxon>
        <taxon>Clostridia</taxon>
        <taxon>Eubacteriales</taxon>
        <taxon>Oscillospiraceae</taxon>
        <taxon>Ruminococcus</taxon>
    </lineage>
</organism>
<gene>
    <name evidence="2" type="ORF">NQ502_16405</name>
</gene>
<sequence length="312" mass="35202">MGMEVQKVRSGTDGLLLDVIIGVPAGIPRGVVQICHGMSEHKERYLPFMEYLNLQGFAAVIHDHRGHGNSVKKKGDLGYMYGGGGRALVEDTYQITMLCKKRFPDLPFILFGHSMGSLIARAYTKQYDSGLDMLILSGSPSENPMLGLGKCVAHLEKFIFGDRHKSRLIEFLSFGGFAGRFAGEKNRYAWICSDRDVYLEYERSPECGFVFTDDAYLALFELMSEVYSEKGWKCSRPDLPVLFIGGGDDPCIGSVRKFKKALISMRLAGYRNVKGKLYPGMRHEILNERDKRKVFSDVCKYMKKQLENGENR</sequence>
<dbReference type="PANTHER" id="PTHR11614">
    <property type="entry name" value="PHOSPHOLIPASE-RELATED"/>
    <property type="match status" value="1"/>
</dbReference>
<dbReference type="GO" id="GO:0016787">
    <property type="term" value="F:hydrolase activity"/>
    <property type="evidence" value="ECO:0007669"/>
    <property type="project" value="UniProtKB-KW"/>
</dbReference>
<dbReference type="InterPro" id="IPR029058">
    <property type="entry name" value="AB_hydrolase_fold"/>
</dbReference>
<dbReference type="Proteomes" id="UP001060164">
    <property type="component" value="Chromosome"/>
</dbReference>
<dbReference type="EMBL" id="CP102290">
    <property type="protein sequence ID" value="UWP58934.1"/>
    <property type="molecule type" value="Genomic_DNA"/>
</dbReference>
<accession>A0ABY5VE99</accession>
<dbReference type="Pfam" id="PF12146">
    <property type="entry name" value="Hydrolase_4"/>
    <property type="match status" value="1"/>
</dbReference>
<dbReference type="Gene3D" id="3.40.50.1820">
    <property type="entry name" value="alpha/beta hydrolase"/>
    <property type="match status" value="1"/>
</dbReference>
<evidence type="ECO:0000259" key="1">
    <source>
        <dbReference type="Pfam" id="PF12146"/>
    </source>
</evidence>
<feature type="domain" description="Serine aminopeptidase S33" evidence="1">
    <location>
        <begin position="28"/>
        <end position="290"/>
    </location>
</feature>
<keyword evidence="3" id="KW-1185">Reference proteome</keyword>
<evidence type="ECO:0000313" key="3">
    <source>
        <dbReference type="Proteomes" id="UP001060164"/>
    </source>
</evidence>
<dbReference type="InterPro" id="IPR022742">
    <property type="entry name" value="Hydrolase_4"/>
</dbReference>
<evidence type="ECO:0000313" key="2">
    <source>
        <dbReference type="EMBL" id="UWP58934.1"/>
    </source>
</evidence>
<keyword evidence="2" id="KW-0378">Hydrolase</keyword>
<proteinExistence type="predicted"/>
<protein>
    <submittedName>
        <fullName evidence="2">Alpha/beta hydrolase</fullName>
    </submittedName>
</protein>
<dbReference type="InterPro" id="IPR051044">
    <property type="entry name" value="MAG_DAG_Lipase"/>
</dbReference>
<dbReference type="RefSeq" id="WP_028527316.1">
    <property type="nucleotide sequence ID" value="NZ_CABLBR010000001.1"/>
</dbReference>
<dbReference type="SUPFAM" id="SSF53474">
    <property type="entry name" value="alpha/beta-Hydrolases"/>
    <property type="match status" value="1"/>
</dbReference>